<feature type="region of interest" description="Disordered" evidence="1">
    <location>
        <begin position="1"/>
        <end position="26"/>
    </location>
</feature>
<proteinExistence type="predicted"/>
<protein>
    <submittedName>
        <fullName evidence="2">Uncharacterized protein</fullName>
    </submittedName>
</protein>
<gene>
    <name evidence="2" type="ORF">COY66_04540</name>
</gene>
<evidence type="ECO:0000313" key="2">
    <source>
        <dbReference type="EMBL" id="PIY96277.1"/>
    </source>
</evidence>
<feature type="compositionally biased region" description="Basic and acidic residues" evidence="1">
    <location>
        <begin position="8"/>
        <end position="26"/>
    </location>
</feature>
<dbReference type="Proteomes" id="UP000230779">
    <property type="component" value="Unassembled WGS sequence"/>
</dbReference>
<accession>A0A2M7RIA6</accession>
<feature type="region of interest" description="Disordered" evidence="1">
    <location>
        <begin position="147"/>
        <end position="170"/>
    </location>
</feature>
<name>A0A2M7RIA6_9BACT</name>
<evidence type="ECO:0000313" key="3">
    <source>
        <dbReference type="Proteomes" id="UP000230779"/>
    </source>
</evidence>
<dbReference type="EMBL" id="PFMD01000052">
    <property type="protein sequence ID" value="PIY96277.1"/>
    <property type="molecule type" value="Genomic_DNA"/>
</dbReference>
<comment type="caution">
    <text evidence="2">The sequence shown here is derived from an EMBL/GenBank/DDBJ whole genome shotgun (WGS) entry which is preliminary data.</text>
</comment>
<reference evidence="2 3" key="1">
    <citation type="submission" date="2017-09" db="EMBL/GenBank/DDBJ databases">
        <title>Depth-based differentiation of microbial function through sediment-hosted aquifers and enrichment of novel symbionts in the deep terrestrial subsurface.</title>
        <authorList>
            <person name="Probst A.J."/>
            <person name="Ladd B."/>
            <person name="Jarett J.K."/>
            <person name="Geller-Mcgrath D.E."/>
            <person name="Sieber C.M."/>
            <person name="Emerson J.B."/>
            <person name="Anantharaman K."/>
            <person name="Thomas B.C."/>
            <person name="Malmstrom R."/>
            <person name="Stieglmeier M."/>
            <person name="Klingl A."/>
            <person name="Woyke T."/>
            <person name="Ryan C.M."/>
            <person name="Banfield J.F."/>
        </authorList>
    </citation>
    <scope>NUCLEOTIDE SEQUENCE [LARGE SCALE GENOMIC DNA]</scope>
    <source>
        <strain evidence="2">CG_4_10_14_0_8_um_filter_42_10</strain>
    </source>
</reference>
<feature type="compositionally biased region" description="Basic and acidic residues" evidence="1">
    <location>
        <begin position="150"/>
        <end position="170"/>
    </location>
</feature>
<sequence length="1585" mass="172689">MSEPTTPESKDIDPSKFEGPEYREEKRKRDPFLRFLREEAGLSEEEINKQRIHYRSVAEVEEEAGKLVVKKEKRFSNYHDYLTFRSQLTPEDKEKFDQVKGPGLYANNLWDRFKKGEDLYDLKEKMEKPLYSAISGELPDEYAEAVKNGEIPEREPIDPAKFEGPEYEEEKKKRDPILRFLRDKAGLSDKEIAKQKIEYESVSGIKEKKGKKVVASRAKFSNHHDYLQFRSQLTPEEIEEFDAVESTHVSALNKFWNRFEEKGDLAAFKDEFFSEISSARHSESPDGYAEAVKNGEIPEITAKKPRQKGEGFLTRAEKFLEKSTIGKKLLGQEVEAGAKAGRIEKTALIASKTGDIVSSVFGVRILARLPDRTLKRIYSKREITRIKGTLKEEVNLKRQLEGVTSPERREEIESRLRELGYSETETKSDRVNRRMAEIEKRLSESKYLSEEKRAKLREKLDAIRTNWAENEGVVETDMESEVDSVLNQFVGDRMKKSDVLKESFDAVASYSGAFAIRAVGRGGFGIYDRYSKVKDGKKEGEKVQFLKEVICGGAVETAQEMFGQGKLKEVKGFKKTLGVVGAWGKAAIPAAIALMGYSEVAEKGGHAFTKALERAGERAGEISEAWGNVSNPGEAVHALISTLNLQESAHRLSLGLIGKEDVAAGAAGAPEVVQSTAGETPTGGVPDATTVGIHGVGGGIHGGGGIVEPDLQTTVETSGGVRDLGLESAVPDAITSRVHDIGSIVEPGSQSTIETSGGIHDLGTESAGSGHDHVTEVGKTGDAATAEADKAAAAAAATAEAAKAPVAMSIELGQEGGPQYVEQAFYRVAIDNMELHDKITNVEGARILNVGANLRELSEGHGVSGISPEEFGKYVDIEGDKITITDYKGFQTNIMGKLVEHSQQIITEENVGDSGAVAYLDDIKDDTWMEMLKPKGIGAEGLQFDHEMIGKAEGQVFQDTLGHSGIGKLATDIQLDSESNGGFDLFDQHVVVDHGRVLAIGDVKLDQPIILGTKQAGDQLLVEVVRGMKIEIPQGGGTRPMNVDIEPRIISEAAHLETISKEGAKALDDLEEDITKLIHADGHGQRTLGLTLEQIRSQEGKDLLEEALKADGGRVGRADNIQREVMRILNNSDAVNHKQTLARFLMHHTDDEAVKSAVTGFNPDAVDANTVPPVDETVKDGANSGTIDQTPPTGEGAGQTITPEVKSFTTPEGNKIEFQYGANGEVLSISISGKIPSSESLLSPVYGSEVSYRGGNLTEAFKEVENSAQMVKEYNYALHSLETTGQGNTPEAEYLRKSIQEIITSSEKKYGNIFRDVSTVPPDEQPVSHDVGGTIRETPAGPGELGQATPQEVNLALENLAGGIQGIDKLSLVDINKLEDIATLDKLKDGAEEVLRQLPGMIEHPPQGMDAESLKALARGYQEVLKTIDARIDAVDVMGQSGSFTHDVGSVGGTGAEMIHDASGEHLGTYETPDGLRVDFQYNPNGEISGINFKGFMRGEVQSLNPDFEQNIQQAIQSGKLKPSEYAVAADKIRTDGRTVDLYRKVIDSMEKGGKGSTPEAEALREHIERIIESAEKRYGDVFKG</sequence>
<evidence type="ECO:0000256" key="1">
    <source>
        <dbReference type="SAM" id="MobiDB-lite"/>
    </source>
</evidence>
<organism evidence="2 3">
    <name type="scientific">Candidatus Kerfeldbacteria bacterium CG_4_10_14_0_8_um_filter_42_10</name>
    <dbReference type="NCBI Taxonomy" id="2014248"/>
    <lineage>
        <taxon>Bacteria</taxon>
        <taxon>Candidatus Kerfeldiibacteriota</taxon>
    </lineage>
</organism>